<dbReference type="EMBL" id="HBIW01024419">
    <property type="protein sequence ID" value="CAE0705598.1"/>
    <property type="molecule type" value="Transcribed_RNA"/>
</dbReference>
<evidence type="ECO:0008006" key="9">
    <source>
        <dbReference type="Google" id="ProtNLM"/>
    </source>
</evidence>
<sequence length="586" mass="61103">MRRMAATAARTRALSSQPWFRAAGEGTLILRFGNGIDEATNKSVLRRLDALNEKPRGVTDAVPAYASLAVHYDCTEISRDDVENWINEAASREDDGDATRNVVEIPVLYDGEDLEAAGEIAGVDDVAAVHAAPEYRVYFLGFTGGFPYLGGLDERLAKVPRLPTPRQLVPRGAVGVAAGQTGVYTRDTPGGWHLLGRTDAVLFDPAREPPSLLKPGDAVRFSAVAALDDAAPQVKEAPQRVEDASFEVLAGGPQTLVQDLGRRHQSCGVSRCGAADEMSLRTANALVGNEVDAAVLECLGGLRLRSRETRAVSVAGADCQATILRGGGGSVSCKVNEAVVLRAGDELRLGIPRDGARAYVGLEGGVAAPLVLGSRSSDVRAGLGPAPLAAGDGVACIKEGGRAAPRRAKHDHMGRTPGARTWTLRVLPGPGDPASDDGTSETDADAALSKLLDAGPFTASPRSDRMAVVVEAAASLKGGQQLSEACAAGTIQLPPDGNPVILLADHQTTGGYSVPAVVARCDLWKVGQCRPGDELVFVEITIGAAAAELRKMRKRAMACAARVVDGADVDLVALARGPNQMVDACE</sequence>
<dbReference type="Gene3D" id="2.40.100.10">
    <property type="entry name" value="Cyclophilin-like"/>
    <property type="match status" value="2"/>
</dbReference>
<reference evidence="6" key="1">
    <citation type="submission" date="2021-01" db="EMBL/GenBank/DDBJ databases">
        <authorList>
            <person name="Corre E."/>
            <person name="Pelletier E."/>
            <person name="Niang G."/>
            <person name="Scheremetjew M."/>
            <person name="Finn R."/>
            <person name="Kale V."/>
            <person name="Holt S."/>
            <person name="Cochrane G."/>
            <person name="Meng A."/>
            <person name="Brown T."/>
            <person name="Cohen L."/>
        </authorList>
    </citation>
    <scope>NUCLEOTIDE SEQUENCE</scope>
    <source>
        <strain evidence="6">CCMP1756</strain>
    </source>
</reference>
<dbReference type="InterPro" id="IPR010016">
    <property type="entry name" value="PxpB"/>
</dbReference>
<reference evidence="7" key="2">
    <citation type="submission" date="2021-11" db="EMBL/GenBank/DDBJ databases">
        <authorList>
            <consortium name="Genoscope - CEA"/>
            <person name="William W."/>
        </authorList>
    </citation>
    <scope>NUCLEOTIDE SEQUENCE</scope>
</reference>
<evidence type="ECO:0000256" key="2">
    <source>
        <dbReference type="ARBA" id="ARBA00022801"/>
    </source>
</evidence>
<dbReference type="NCBIfam" id="TIGR00370">
    <property type="entry name" value="5-oxoprolinase subunit PxpB"/>
    <property type="match status" value="1"/>
</dbReference>
<dbReference type="InterPro" id="IPR003833">
    <property type="entry name" value="CT_C_D"/>
</dbReference>
<dbReference type="SUPFAM" id="SSF160467">
    <property type="entry name" value="PH0987 N-terminal domain-like"/>
    <property type="match status" value="1"/>
</dbReference>
<dbReference type="OrthoDB" id="4437964at2759"/>
<evidence type="ECO:0000256" key="1">
    <source>
        <dbReference type="ARBA" id="ARBA00022741"/>
    </source>
</evidence>
<evidence type="ECO:0000259" key="5">
    <source>
        <dbReference type="SMART" id="SM00797"/>
    </source>
</evidence>
<evidence type="ECO:0000256" key="3">
    <source>
        <dbReference type="ARBA" id="ARBA00022840"/>
    </source>
</evidence>
<feature type="domain" description="Carboxyltransferase" evidence="4">
    <location>
        <begin position="18"/>
        <end position="213"/>
    </location>
</feature>
<dbReference type="PANTHER" id="PTHR43309:SF3">
    <property type="entry name" value="5-OXOPROLINASE SUBUNIT C"/>
    <property type="match status" value="1"/>
</dbReference>
<dbReference type="SMART" id="SM00797">
    <property type="entry name" value="AHS2"/>
    <property type="match status" value="1"/>
</dbReference>
<dbReference type="EMBL" id="CAKKNE010000002">
    <property type="protein sequence ID" value="CAH0367717.1"/>
    <property type="molecule type" value="Genomic_DNA"/>
</dbReference>
<dbReference type="AlphaFoldDB" id="A0A7S4A6Z5"/>
<evidence type="ECO:0000259" key="4">
    <source>
        <dbReference type="SMART" id="SM00796"/>
    </source>
</evidence>
<evidence type="ECO:0000313" key="8">
    <source>
        <dbReference type="Proteomes" id="UP000789595"/>
    </source>
</evidence>
<gene>
    <name evidence="6" type="ORF">PCAL00307_LOCUS21047</name>
    <name evidence="7" type="ORF">PECAL_2P07520</name>
</gene>
<dbReference type="Pfam" id="PF02682">
    <property type="entry name" value="CT_C_D"/>
    <property type="match status" value="1"/>
</dbReference>
<name>A0A7S4A6Z5_9STRA</name>
<feature type="domain" description="Carboxyltransferase" evidence="5">
    <location>
        <begin position="266"/>
        <end position="555"/>
    </location>
</feature>
<accession>A0A7S4A6Z5</accession>
<keyword evidence="1" id="KW-0547">Nucleotide-binding</keyword>
<dbReference type="InterPro" id="IPR029000">
    <property type="entry name" value="Cyclophilin-like_dom_sf"/>
</dbReference>
<protein>
    <recommendedName>
        <fullName evidence="9">Carboxyltransferase domain-containing protein</fullName>
    </recommendedName>
</protein>
<dbReference type="Gene3D" id="3.30.1360.40">
    <property type="match status" value="1"/>
</dbReference>
<keyword evidence="3" id="KW-0067">ATP-binding</keyword>
<keyword evidence="2" id="KW-0378">Hydrolase</keyword>
<dbReference type="Proteomes" id="UP000789595">
    <property type="component" value="Unassembled WGS sequence"/>
</dbReference>
<dbReference type="GO" id="GO:0016787">
    <property type="term" value="F:hydrolase activity"/>
    <property type="evidence" value="ECO:0007669"/>
    <property type="project" value="UniProtKB-KW"/>
</dbReference>
<dbReference type="SMART" id="SM00796">
    <property type="entry name" value="AHS1"/>
    <property type="match status" value="1"/>
</dbReference>
<dbReference type="InterPro" id="IPR052708">
    <property type="entry name" value="PxpC"/>
</dbReference>
<evidence type="ECO:0000313" key="7">
    <source>
        <dbReference type="EMBL" id="CAH0367717.1"/>
    </source>
</evidence>
<dbReference type="InterPro" id="IPR003778">
    <property type="entry name" value="CT_A_B"/>
</dbReference>
<dbReference type="SUPFAM" id="SSF50891">
    <property type="entry name" value="Cyclophilin-like"/>
    <property type="match status" value="1"/>
</dbReference>
<dbReference type="Pfam" id="PF02626">
    <property type="entry name" value="CT_A_B"/>
    <property type="match status" value="1"/>
</dbReference>
<evidence type="ECO:0000313" key="6">
    <source>
        <dbReference type="EMBL" id="CAE0705598.1"/>
    </source>
</evidence>
<dbReference type="PANTHER" id="PTHR43309">
    <property type="entry name" value="5-OXOPROLINASE SUBUNIT C"/>
    <property type="match status" value="1"/>
</dbReference>
<dbReference type="GO" id="GO:0005524">
    <property type="term" value="F:ATP binding"/>
    <property type="evidence" value="ECO:0007669"/>
    <property type="project" value="UniProtKB-KW"/>
</dbReference>
<keyword evidence="8" id="KW-1185">Reference proteome</keyword>
<proteinExistence type="predicted"/>
<organism evidence="6">
    <name type="scientific">Pelagomonas calceolata</name>
    <dbReference type="NCBI Taxonomy" id="35677"/>
    <lineage>
        <taxon>Eukaryota</taxon>
        <taxon>Sar</taxon>
        <taxon>Stramenopiles</taxon>
        <taxon>Ochrophyta</taxon>
        <taxon>Pelagophyceae</taxon>
        <taxon>Pelagomonadales</taxon>
        <taxon>Pelagomonadaceae</taxon>
        <taxon>Pelagomonas</taxon>
    </lineage>
</organism>